<evidence type="ECO:0000256" key="1">
    <source>
        <dbReference type="SAM" id="Phobius"/>
    </source>
</evidence>
<keyword evidence="3" id="KW-1185">Reference proteome</keyword>
<keyword evidence="1" id="KW-1133">Transmembrane helix</keyword>
<gene>
    <name evidence="2" type="ORF">SAMN02745134_02289</name>
</gene>
<evidence type="ECO:0000313" key="2">
    <source>
        <dbReference type="EMBL" id="SMC24744.1"/>
    </source>
</evidence>
<keyword evidence="1" id="KW-0812">Transmembrane</keyword>
<accession>A0A1W1XLN1</accession>
<keyword evidence="1" id="KW-0472">Membrane</keyword>
<dbReference type="Proteomes" id="UP000192468">
    <property type="component" value="Unassembled WGS sequence"/>
</dbReference>
<dbReference type="EMBL" id="FWXH01000007">
    <property type="protein sequence ID" value="SMC24744.1"/>
    <property type="molecule type" value="Genomic_DNA"/>
</dbReference>
<reference evidence="2 3" key="1">
    <citation type="submission" date="2017-04" db="EMBL/GenBank/DDBJ databases">
        <authorList>
            <person name="Afonso C.L."/>
            <person name="Miller P.J."/>
            <person name="Scott M.A."/>
            <person name="Spackman E."/>
            <person name="Goraichik I."/>
            <person name="Dimitrov K.M."/>
            <person name="Suarez D.L."/>
            <person name="Swayne D.E."/>
        </authorList>
    </citation>
    <scope>NUCLEOTIDE SEQUENCE [LARGE SCALE GENOMIC DNA]</scope>
    <source>
        <strain evidence="2 3">DSM 12555</strain>
    </source>
</reference>
<protein>
    <recommendedName>
        <fullName evidence="4">Repeat domain-containing protein</fullName>
    </recommendedName>
</protein>
<dbReference type="OrthoDB" id="1935191at2"/>
<sequence length="325" mass="37916">MRFNVFFLKKRYIYYSVIFLLILILSILFILSKDVSYIFSTSNDEKVLHNYDLTGDGTKDSIHINKNNNTYQINVESKNKNYILDSKNGLKTLGSYYSYWPLRITLLDASRDNLPEIFVQASKDNAPIENVFMWKNNKFENILSSSNNLLGFIDYHNNKTPKIILGNLNDDSIDFANYIISKNSLIKYAPNYDSNFLGKDSILQFVKYVKTLPYDRLYTPNEIFRSENFNNITNAIDKLCDNNSNYNFQDGMFIDDKCDKEGNIKELKWILNFKATSIIDKNTIKNCTIKLILKPAADANSKYYFKIYSCELLDENSVWINEPHQ</sequence>
<dbReference type="AlphaFoldDB" id="A0A1W1XLN1"/>
<feature type="transmembrane region" description="Helical" evidence="1">
    <location>
        <begin position="12"/>
        <end position="31"/>
    </location>
</feature>
<organism evidence="2 3">
    <name type="scientific">Clostridium acidisoli DSM 12555</name>
    <dbReference type="NCBI Taxonomy" id="1121291"/>
    <lineage>
        <taxon>Bacteria</taxon>
        <taxon>Bacillati</taxon>
        <taxon>Bacillota</taxon>
        <taxon>Clostridia</taxon>
        <taxon>Eubacteriales</taxon>
        <taxon>Clostridiaceae</taxon>
        <taxon>Clostridium</taxon>
    </lineage>
</organism>
<name>A0A1W1XLN1_9CLOT</name>
<evidence type="ECO:0008006" key="4">
    <source>
        <dbReference type="Google" id="ProtNLM"/>
    </source>
</evidence>
<evidence type="ECO:0000313" key="3">
    <source>
        <dbReference type="Proteomes" id="UP000192468"/>
    </source>
</evidence>
<proteinExistence type="predicted"/>